<feature type="active site" description="Proton donor" evidence="2">
    <location>
        <position position="36"/>
    </location>
</feature>
<dbReference type="InterPro" id="IPR009097">
    <property type="entry name" value="Cyclic_Pdiesterase"/>
</dbReference>
<feature type="short sequence motif" description="HXTX 1" evidence="2">
    <location>
        <begin position="36"/>
        <end position="39"/>
    </location>
</feature>
<dbReference type="InterPro" id="IPR004175">
    <property type="entry name" value="RNA_CPDase"/>
</dbReference>
<evidence type="ECO:0000313" key="3">
    <source>
        <dbReference type="EMBL" id="SPH24465.1"/>
    </source>
</evidence>
<proteinExistence type="inferred from homology"/>
<feature type="active site" description="Proton acceptor" evidence="2">
    <location>
        <position position="119"/>
    </location>
</feature>
<evidence type="ECO:0000256" key="2">
    <source>
        <dbReference type="HAMAP-Rule" id="MF_01940"/>
    </source>
</evidence>
<comment type="catalytic activity">
    <reaction evidence="2">
        <text>a 3'-end 2',3'-cyclophospho-ribonucleotide-RNA + H2O = a 3'-end 2'-phospho-ribonucleotide-RNA + H(+)</text>
        <dbReference type="Rhea" id="RHEA:11828"/>
        <dbReference type="Rhea" id="RHEA-COMP:10464"/>
        <dbReference type="Rhea" id="RHEA-COMP:17353"/>
        <dbReference type="ChEBI" id="CHEBI:15377"/>
        <dbReference type="ChEBI" id="CHEBI:15378"/>
        <dbReference type="ChEBI" id="CHEBI:83064"/>
        <dbReference type="ChEBI" id="CHEBI:173113"/>
        <dbReference type="EC" id="3.1.4.58"/>
    </reaction>
</comment>
<sequence length="188" mass="20506">MRAFLAIPLPDAVADALEDLQAELPVGRIVPRENLHLTLAFLGEEPEGVIESVHEALLQFRANVFDLELAGLGTLGGRAPAILHIAAARSGSLRDLHVRLRNRIHGTGLMLARERFAPHVTLARFRRNISSSDLARLGHFLALRADTRLAPFPVAHFSLFRSMLGSGPPVYEELARYPLEVSGASDAP</sequence>
<dbReference type="AlphaFoldDB" id="A0A2R8BM04"/>
<dbReference type="OrthoDB" id="9793819at2"/>
<comment type="similarity">
    <text evidence="2">Belongs to the 2H phosphoesterase superfamily. ThpR family.</text>
</comment>
<comment type="function">
    <text evidence="2">Hydrolyzes RNA 2',3'-cyclic phosphodiester to an RNA 2'-phosphomonoester.</text>
</comment>
<protein>
    <recommendedName>
        <fullName evidence="2">RNA 2',3'-cyclic phosphodiesterase</fullName>
        <shortName evidence="2">RNA 2',3'-CPDase</shortName>
        <ecNumber evidence="2">3.1.4.58</ecNumber>
    </recommendedName>
</protein>
<organism evidence="3 4">
    <name type="scientific">Albidovulum aquaemixtae</name>
    <dbReference type="NCBI Taxonomy" id="1542388"/>
    <lineage>
        <taxon>Bacteria</taxon>
        <taxon>Pseudomonadati</taxon>
        <taxon>Pseudomonadota</taxon>
        <taxon>Alphaproteobacteria</taxon>
        <taxon>Rhodobacterales</taxon>
        <taxon>Paracoccaceae</taxon>
        <taxon>Albidovulum</taxon>
    </lineage>
</organism>
<dbReference type="Pfam" id="PF13563">
    <property type="entry name" value="2_5_RNA_ligase2"/>
    <property type="match status" value="1"/>
</dbReference>
<accession>A0A2R8BM04</accession>
<keyword evidence="4" id="KW-1185">Reference proteome</keyword>
<dbReference type="EMBL" id="OMOQ01000003">
    <property type="protein sequence ID" value="SPH24465.1"/>
    <property type="molecule type" value="Genomic_DNA"/>
</dbReference>
<dbReference type="RefSeq" id="WP_108854461.1">
    <property type="nucleotide sequence ID" value="NZ_OMOQ01000003.1"/>
</dbReference>
<dbReference type="PANTHER" id="PTHR35561">
    <property type="entry name" value="RNA 2',3'-CYCLIC PHOSPHODIESTERASE"/>
    <property type="match status" value="1"/>
</dbReference>
<dbReference type="GO" id="GO:0008664">
    <property type="term" value="F:RNA 2',3'-cyclic 3'-phosphodiesterase activity"/>
    <property type="evidence" value="ECO:0007669"/>
    <property type="project" value="UniProtKB-EC"/>
</dbReference>
<dbReference type="EC" id="3.1.4.58" evidence="2"/>
<reference evidence="3 4" key="1">
    <citation type="submission" date="2018-03" db="EMBL/GenBank/DDBJ databases">
        <authorList>
            <person name="Keele B.F."/>
        </authorList>
    </citation>
    <scope>NUCLEOTIDE SEQUENCE [LARGE SCALE GENOMIC DNA]</scope>
    <source>
        <strain evidence="3 4">CECT 8626</strain>
    </source>
</reference>
<name>A0A2R8BM04_9RHOB</name>
<evidence type="ECO:0000256" key="1">
    <source>
        <dbReference type="ARBA" id="ARBA00022801"/>
    </source>
</evidence>
<dbReference type="Gene3D" id="3.90.1140.10">
    <property type="entry name" value="Cyclic phosphodiesterase"/>
    <property type="match status" value="1"/>
</dbReference>
<evidence type="ECO:0000313" key="4">
    <source>
        <dbReference type="Proteomes" id="UP000244924"/>
    </source>
</evidence>
<dbReference type="Proteomes" id="UP000244924">
    <property type="component" value="Unassembled WGS sequence"/>
</dbReference>
<keyword evidence="1 2" id="KW-0378">Hydrolase</keyword>
<feature type="short sequence motif" description="HXTX 2" evidence="2">
    <location>
        <begin position="119"/>
        <end position="122"/>
    </location>
</feature>
<dbReference type="PANTHER" id="PTHR35561:SF1">
    <property type="entry name" value="RNA 2',3'-CYCLIC PHOSPHODIESTERASE"/>
    <property type="match status" value="1"/>
</dbReference>
<dbReference type="GO" id="GO:0004113">
    <property type="term" value="F:2',3'-cyclic-nucleotide 3'-phosphodiesterase activity"/>
    <property type="evidence" value="ECO:0007669"/>
    <property type="project" value="InterPro"/>
</dbReference>
<dbReference type="HAMAP" id="MF_01940">
    <property type="entry name" value="RNA_CPDase"/>
    <property type="match status" value="1"/>
</dbReference>
<dbReference type="SUPFAM" id="SSF55144">
    <property type="entry name" value="LigT-like"/>
    <property type="match status" value="1"/>
</dbReference>
<dbReference type="NCBIfam" id="TIGR02258">
    <property type="entry name" value="2_5_ligase"/>
    <property type="match status" value="1"/>
</dbReference>
<gene>
    <name evidence="3" type="primary">ytlP</name>
    <name evidence="3" type="ORF">DEA8626_03517</name>
</gene>